<evidence type="ECO:0008006" key="4">
    <source>
        <dbReference type="Google" id="ProtNLM"/>
    </source>
</evidence>
<dbReference type="RefSeq" id="WP_086800109.1">
    <property type="nucleotide sequence ID" value="NZ_CP119182.1"/>
</dbReference>
<dbReference type="GeneID" id="79929078"/>
<gene>
    <name evidence="2" type="ORF">IHE70_02335</name>
</gene>
<evidence type="ECO:0000313" key="3">
    <source>
        <dbReference type="Proteomes" id="UP000661025"/>
    </source>
</evidence>
<dbReference type="AlphaFoldDB" id="A0A927KZ61"/>
<organism evidence="2 3">
    <name type="scientific">Streptomyces caniscabiei</name>
    <dbReference type="NCBI Taxonomy" id="2746961"/>
    <lineage>
        <taxon>Bacteria</taxon>
        <taxon>Bacillati</taxon>
        <taxon>Actinomycetota</taxon>
        <taxon>Actinomycetes</taxon>
        <taxon>Kitasatosporales</taxon>
        <taxon>Streptomycetaceae</taxon>
        <taxon>Streptomyces</taxon>
    </lineage>
</organism>
<sequence>MRKFTATAALLGLAALGVVVPAATSQAADSAVAGPGCDSKWGPRNGYMYAWDGYDCSGAQLIATPNSSGDWGSGNWDRASSVMNRGYTGSLAIVKFYEWEGHREGPNDGHACLQPGELYADNLSDNRLSDGSWADNNIRSHKWVNGGCATNLT</sequence>
<evidence type="ECO:0000313" key="2">
    <source>
        <dbReference type="EMBL" id="MBD9722103.1"/>
    </source>
</evidence>
<keyword evidence="1" id="KW-0732">Signal</keyword>
<evidence type="ECO:0000256" key="1">
    <source>
        <dbReference type="SAM" id="SignalP"/>
    </source>
</evidence>
<feature type="signal peptide" evidence="1">
    <location>
        <begin position="1"/>
        <end position="27"/>
    </location>
</feature>
<name>A0A927KZ61_9ACTN</name>
<proteinExistence type="predicted"/>
<comment type="caution">
    <text evidence="2">The sequence shown here is derived from an EMBL/GenBank/DDBJ whole genome shotgun (WGS) entry which is preliminary data.</text>
</comment>
<feature type="chain" id="PRO_5037841222" description="Secreted protein" evidence="1">
    <location>
        <begin position="28"/>
        <end position="153"/>
    </location>
</feature>
<accession>A0A927KZ61</accession>
<reference evidence="2" key="1">
    <citation type="submission" date="2020-09" db="EMBL/GenBank/DDBJ databases">
        <title>Streptomyces canutascabiei sp. nov., which causes potato common scab and is distributed across the world.</title>
        <authorList>
            <person name="Nguyen H.P."/>
            <person name="Weisberg A.J."/>
            <person name="Chang J.H."/>
            <person name="Clarke C.R."/>
        </authorList>
    </citation>
    <scope>NUCLEOTIDE SEQUENCE</scope>
    <source>
        <strain evidence="2">ID-01-6.2a</strain>
    </source>
</reference>
<protein>
    <recommendedName>
        <fullName evidence="4">Secreted protein</fullName>
    </recommendedName>
</protein>
<dbReference type="EMBL" id="JACYXT010000001">
    <property type="protein sequence ID" value="MBD9722103.1"/>
    <property type="molecule type" value="Genomic_DNA"/>
</dbReference>
<dbReference type="Proteomes" id="UP000661025">
    <property type="component" value="Unassembled WGS sequence"/>
</dbReference>